<evidence type="ECO:0000259" key="4">
    <source>
        <dbReference type="Pfam" id="PF04112"/>
    </source>
</evidence>
<proteinExistence type="inferred from homology"/>
<dbReference type="InterPro" id="IPR057983">
    <property type="entry name" value="NAA35-like_N"/>
</dbReference>
<evidence type="ECO:0000313" key="6">
    <source>
        <dbReference type="EMBL" id="WFC98750.1"/>
    </source>
</evidence>
<gene>
    <name evidence="6" type="primary">MAK10</name>
    <name evidence="6" type="ORF">MYAM1_001482</name>
</gene>
<dbReference type="PANTHER" id="PTHR21373">
    <property type="entry name" value="GLUCOSE REPRESSIBLE PROTEIN MAK10"/>
    <property type="match status" value="1"/>
</dbReference>
<evidence type="ECO:0000313" key="7">
    <source>
        <dbReference type="Proteomes" id="UP001219567"/>
    </source>
</evidence>
<feature type="domain" description="NAA35-like TPR repeats" evidence="5">
    <location>
        <begin position="288"/>
        <end position="476"/>
    </location>
</feature>
<name>A0AAJ5YT40_9BASI</name>
<evidence type="ECO:0000256" key="1">
    <source>
        <dbReference type="ARBA" id="ARBA00004496"/>
    </source>
</evidence>
<evidence type="ECO:0000256" key="2">
    <source>
        <dbReference type="ARBA" id="ARBA00006289"/>
    </source>
</evidence>
<accession>A0AAJ5YT40</accession>
<comment type="similarity">
    <text evidence="2">Belongs to the MAK10 family.</text>
</comment>
<keyword evidence="3" id="KW-0963">Cytoplasm</keyword>
<dbReference type="Proteomes" id="UP001219567">
    <property type="component" value="Chromosome 1"/>
</dbReference>
<sequence length="513" mass="58304">MSDGFSLQRLMHALEVMDPNMDAGMPYPPDMIDERDRVQIPFTIPETISIDETCFVMDRIFSLELEWLKGAALGQTLYTCRFYHEYVYTGLSTSLHYTYDTLTLFLKATAKCCALQYHELMHQRVLDGEDFCGDPGGIALPDGVDVTNLAANLDTAIEKLSCDTSLNARKLYTRLAAKKHWLKCITAVCQPNPDTMDAEFHLRACSRYWGQLNPETNKDLALVDSYLVNGSASIQGFFDVTLSRTFSTQLPLRPLAPRSALEVWLEWKSVIELEMPILFRLACTPDVLPRLALLSSVALSFQQHAMTPFVRSLAQSIIHIGYTSTGEKQQLEHVGISAVEDLTHLSVENCLTELEWSQHKDVGRAMTIRLQRFIQRLSGLLIQLMSTLLMNRSRQKRMFAKAYAPWNDLLDEAIQLGYEICNSLDPTMFKAETFSVVVQYFIVYQQVQIIGSGFDLELYSNRECAVQYYFLGETFHEQEVILAKLFSLSAQTRVDNYTLNIVFYICADIPLLA</sequence>
<reference evidence="6 7" key="1">
    <citation type="submission" date="2023-03" db="EMBL/GenBank/DDBJ databases">
        <title>Mating type loci evolution in Malassezia.</title>
        <authorList>
            <person name="Coelho M.A."/>
        </authorList>
    </citation>
    <scope>NUCLEOTIDE SEQUENCE [LARGE SCALE GENOMIC DNA]</scope>
    <source>
        <strain evidence="6 7">CBS 9725</strain>
    </source>
</reference>
<dbReference type="GO" id="GO:0031417">
    <property type="term" value="C:NatC complex"/>
    <property type="evidence" value="ECO:0007669"/>
    <property type="project" value="InterPro"/>
</dbReference>
<dbReference type="AlphaFoldDB" id="A0AAJ5YT40"/>
<evidence type="ECO:0000259" key="5">
    <source>
        <dbReference type="Pfam" id="PF25789"/>
    </source>
</evidence>
<dbReference type="PANTHER" id="PTHR21373:SF0">
    <property type="entry name" value="N-ALPHA-ACETYLTRANSFERASE 35, NATC AUXILIARY SUBUNIT"/>
    <property type="match status" value="1"/>
</dbReference>
<dbReference type="EMBL" id="CP119943">
    <property type="protein sequence ID" value="WFC98750.1"/>
    <property type="molecule type" value="Genomic_DNA"/>
</dbReference>
<organism evidence="6 7">
    <name type="scientific">Malassezia yamatoensis</name>
    <dbReference type="NCBI Taxonomy" id="253288"/>
    <lineage>
        <taxon>Eukaryota</taxon>
        <taxon>Fungi</taxon>
        <taxon>Dikarya</taxon>
        <taxon>Basidiomycota</taxon>
        <taxon>Ustilaginomycotina</taxon>
        <taxon>Malasseziomycetes</taxon>
        <taxon>Malasseziales</taxon>
        <taxon>Malasseziaceae</taxon>
        <taxon>Malassezia</taxon>
    </lineage>
</organism>
<comment type="subcellular location">
    <subcellularLocation>
        <location evidence="1">Cytoplasm</location>
    </subcellularLocation>
</comment>
<protein>
    <submittedName>
        <fullName evidence="6">N-alpha-acetyltransferase, non-catalitic subunit</fullName>
    </submittedName>
</protein>
<dbReference type="Pfam" id="PF04112">
    <property type="entry name" value="Mak10"/>
    <property type="match status" value="1"/>
</dbReference>
<dbReference type="Pfam" id="PF25789">
    <property type="entry name" value="TPR_NAA35"/>
    <property type="match status" value="1"/>
</dbReference>
<feature type="domain" description="NAA35-like N-terminal" evidence="4">
    <location>
        <begin position="2"/>
        <end position="146"/>
    </location>
</feature>
<evidence type="ECO:0000256" key="3">
    <source>
        <dbReference type="ARBA" id="ARBA00022490"/>
    </source>
</evidence>
<keyword evidence="7" id="KW-1185">Reference proteome</keyword>
<dbReference type="InterPro" id="IPR057982">
    <property type="entry name" value="TPR_NAA35"/>
</dbReference>
<dbReference type="InterPro" id="IPR007244">
    <property type="entry name" value="Naa35_N"/>
</dbReference>